<dbReference type="GO" id="GO:0005634">
    <property type="term" value="C:nucleus"/>
    <property type="evidence" value="ECO:0007669"/>
    <property type="project" value="UniProtKB-SubCell"/>
</dbReference>
<evidence type="ECO:0000256" key="5">
    <source>
        <dbReference type="SAM" id="MobiDB-lite"/>
    </source>
</evidence>
<gene>
    <name evidence="6" type="ORF">JMJ35_001655</name>
</gene>
<evidence type="ECO:0000256" key="2">
    <source>
        <dbReference type="ARBA" id="ARBA00004496"/>
    </source>
</evidence>
<dbReference type="PANTHER" id="PTHR31250:SF27">
    <property type="entry name" value="IQ DOMAIN-CONTAINING PROTEIN IQM5"/>
    <property type="match status" value="1"/>
</dbReference>
<accession>A0AA39UDL3</accession>
<dbReference type="Pfam" id="PF00612">
    <property type="entry name" value="IQ"/>
    <property type="match status" value="1"/>
</dbReference>
<organism evidence="6 7">
    <name type="scientific">Cladonia borealis</name>
    <dbReference type="NCBI Taxonomy" id="184061"/>
    <lineage>
        <taxon>Eukaryota</taxon>
        <taxon>Fungi</taxon>
        <taxon>Dikarya</taxon>
        <taxon>Ascomycota</taxon>
        <taxon>Pezizomycotina</taxon>
        <taxon>Lecanoromycetes</taxon>
        <taxon>OSLEUM clade</taxon>
        <taxon>Lecanoromycetidae</taxon>
        <taxon>Lecanorales</taxon>
        <taxon>Lecanorineae</taxon>
        <taxon>Cladoniaceae</taxon>
        <taxon>Cladonia</taxon>
    </lineage>
</organism>
<dbReference type="AlphaFoldDB" id="A0AA39UDL3"/>
<feature type="compositionally biased region" description="Low complexity" evidence="5">
    <location>
        <begin position="80"/>
        <end position="91"/>
    </location>
</feature>
<protein>
    <recommendedName>
        <fullName evidence="8">IQ calmodulin-binding motif protein</fullName>
    </recommendedName>
</protein>
<dbReference type="InterPro" id="IPR000048">
    <property type="entry name" value="IQ_motif_EF-hand-BS"/>
</dbReference>
<keyword evidence="4" id="KW-0539">Nucleus</keyword>
<comment type="subcellular location">
    <subcellularLocation>
        <location evidence="2">Cytoplasm</location>
    </subcellularLocation>
    <subcellularLocation>
        <location evidence="1">Nucleus</location>
    </subcellularLocation>
</comment>
<feature type="compositionally biased region" description="Basic and acidic residues" evidence="5">
    <location>
        <begin position="8"/>
        <end position="21"/>
    </location>
</feature>
<dbReference type="GO" id="GO:0005737">
    <property type="term" value="C:cytoplasm"/>
    <property type="evidence" value="ECO:0007669"/>
    <property type="project" value="UniProtKB-SubCell"/>
</dbReference>
<name>A0AA39UDL3_9LECA</name>
<dbReference type="PANTHER" id="PTHR31250">
    <property type="entry name" value="IQ DOMAIN-CONTAINING PROTEIN IQM3"/>
    <property type="match status" value="1"/>
</dbReference>
<keyword evidence="7" id="KW-1185">Reference proteome</keyword>
<dbReference type="InterPro" id="IPR044159">
    <property type="entry name" value="IQM"/>
</dbReference>
<dbReference type="SMART" id="SM00015">
    <property type="entry name" value="IQ"/>
    <property type="match status" value="1"/>
</dbReference>
<evidence type="ECO:0000256" key="1">
    <source>
        <dbReference type="ARBA" id="ARBA00004123"/>
    </source>
</evidence>
<sequence>MESGAQGQDKKEQEILKKHAEIQNPKDGVATESEETAAAKTLQRTYRGHRARRELQGLSLDPASRWMEVVKEVQYQNLTKPRPLSPKSPSDSLKRSTSGPYQQWSRIGKIARRAGGDEESSLSSSSDNDAVTPSQKEARRRKRLAEKQERTKSAKQMDLSYFLEMVDVKHRYGSNLRKYHAEWTKSSTKENFFYWLDHGEGKNVELENCSRARLENMQVRYLGRQDRRLYEVIVDKEGKLCWRKDGLRVDTTDKWRDSVKGIVRVGDPTPEWAHRPPALRGSSESSGMDSEGDINMSLPASPVDERKEELPSIESVQEGQSPKPPGPRHSLSFWKSGDGKEKKEKKKKQKWIFVADVHNNLYIGIKSPGAFQHSSFLHGARASAAGLITVRDGQLRILQPRSGHYKTPSHNLHLLIKSLQSRHVDMSMTAIGSTYAAAVGIETFMKSRGKIRKLREGFGVLSFGGREKENEKEKGKEKKGL</sequence>
<dbReference type="PROSITE" id="PS50096">
    <property type="entry name" value="IQ"/>
    <property type="match status" value="1"/>
</dbReference>
<evidence type="ECO:0008006" key="8">
    <source>
        <dbReference type="Google" id="ProtNLM"/>
    </source>
</evidence>
<dbReference type="EMBL" id="JAFEKC020000003">
    <property type="protein sequence ID" value="KAK0515621.1"/>
    <property type="molecule type" value="Genomic_DNA"/>
</dbReference>
<proteinExistence type="predicted"/>
<evidence type="ECO:0000313" key="7">
    <source>
        <dbReference type="Proteomes" id="UP001166286"/>
    </source>
</evidence>
<feature type="region of interest" description="Disordered" evidence="5">
    <location>
        <begin position="266"/>
        <end position="348"/>
    </location>
</feature>
<dbReference type="Proteomes" id="UP001166286">
    <property type="component" value="Unassembled WGS sequence"/>
</dbReference>
<comment type="caution">
    <text evidence="6">The sequence shown here is derived from an EMBL/GenBank/DDBJ whole genome shotgun (WGS) entry which is preliminary data.</text>
</comment>
<evidence type="ECO:0000313" key="6">
    <source>
        <dbReference type="EMBL" id="KAK0515621.1"/>
    </source>
</evidence>
<evidence type="ECO:0000256" key="3">
    <source>
        <dbReference type="ARBA" id="ARBA00022490"/>
    </source>
</evidence>
<keyword evidence="3" id="KW-0963">Cytoplasm</keyword>
<reference evidence="6" key="1">
    <citation type="submission" date="2023-03" db="EMBL/GenBank/DDBJ databases">
        <title>Complete genome of Cladonia borealis.</title>
        <authorList>
            <person name="Park H."/>
        </authorList>
    </citation>
    <scope>NUCLEOTIDE SEQUENCE</scope>
    <source>
        <strain evidence="6">ANT050790</strain>
    </source>
</reference>
<feature type="region of interest" description="Disordered" evidence="5">
    <location>
        <begin position="1"/>
        <end position="152"/>
    </location>
</feature>
<evidence type="ECO:0000256" key="4">
    <source>
        <dbReference type="ARBA" id="ARBA00023242"/>
    </source>
</evidence>